<dbReference type="EMBL" id="VBPA01000261">
    <property type="protein sequence ID" value="TMQ69830.1"/>
    <property type="molecule type" value="Genomic_DNA"/>
</dbReference>
<protein>
    <submittedName>
        <fullName evidence="1">NADH dehydrogenase FAD-containing subunit</fullName>
    </submittedName>
</protein>
<proteinExistence type="predicted"/>
<dbReference type="Proteomes" id="UP000319836">
    <property type="component" value="Unassembled WGS sequence"/>
</dbReference>
<organism evidence="1 2">
    <name type="scientific">Eiseniibacteriota bacterium</name>
    <dbReference type="NCBI Taxonomy" id="2212470"/>
    <lineage>
        <taxon>Bacteria</taxon>
        <taxon>Candidatus Eiseniibacteriota</taxon>
    </lineage>
</organism>
<reference evidence="1 2" key="1">
    <citation type="journal article" date="2019" name="Nat. Microbiol.">
        <title>Mediterranean grassland soil C-N compound turnover is dependent on rainfall and depth, and is mediated by genomically divergent microorganisms.</title>
        <authorList>
            <person name="Diamond S."/>
            <person name="Andeer P.F."/>
            <person name="Li Z."/>
            <person name="Crits-Christoph A."/>
            <person name="Burstein D."/>
            <person name="Anantharaman K."/>
            <person name="Lane K.R."/>
            <person name="Thomas B.C."/>
            <person name="Pan C."/>
            <person name="Northen T.R."/>
            <person name="Banfield J.F."/>
        </authorList>
    </citation>
    <scope>NUCLEOTIDE SEQUENCE [LARGE SCALE GENOMIC DNA]</scope>
    <source>
        <strain evidence="1">WS_10</strain>
    </source>
</reference>
<comment type="caution">
    <text evidence="1">The sequence shown here is derived from an EMBL/GenBank/DDBJ whole genome shotgun (WGS) entry which is preliminary data.</text>
</comment>
<evidence type="ECO:0000313" key="1">
    <source>
        <dbReference type="EMBL" id="TMQ69830.1"/>
    </source>
</evidence>
<name>A0A538U1Q1_UNCEI</name>
<dbReference type="AlphaFoldDB" id="A0A538U1Q1"/>
<evidence type="ECO:0000313" key="2">
    <source>
        <dbReference type="Proteomes" id="UP000319836"/>
    </source>
</evidence>
<gene>
    <name evidence="1" type="ORF">E6K80_10445</name>
</gene>
<sequence length="63" mass="6855">MPRGGRAYEACLLGFLASASALCLTDHFGVLWVAMEATTLATAPLIYDPGDRHSIEAVWKYLL</sequence>
<feature type="non-terminal residue" evidence="1">
    <location>
        <position position="63"/>
    </location>
</feature>
<accession>A0A538U1Q1</accession>